<feature type="non-terminal residue" evidence="2">
    <location>
        <position position="403"/>
    </location>
</feature>
<keyword evidence="3" id="KW-1185">Reference proteome</keyword>
<evidence type="ECO:0000256" key="1">
    <source>
        <dbReference type="SAM" id="MobiDB-lite"/>
    </source>
</evidence>
<dbReference type="AlphaFoldDB" id="A0A2S4PJE0"/>
<dbReference type="EMBL" id="PEDP01004044">
    <property type="protein sequence ID" value="POS82135.1"/>
    <property type="molecule type" value="Genomic_DNA"/>
</dbReference>
<sequence>MSVPCTSGKRKQESSYQNLRKSQKLDEERISKFTPAFFDDISRIELTKRSLKELNRINRQHRNHNKPSKPQPQPESQSQSQPQPQIHPPITQEHLEHITQIARNGGFDLTDLRGHPEPGQDVMEPSALSPTNEGSASRLRSTETTTTRTKNSGPCNSNFRSILIENGVYPYNYRFPATGNRAPSPGNIQDLREIAIRRRPSLSIEKFTDADFEVFEKLSDDLIAEIGIMEYIIPIFEGNYDRKDFSCCNKPFNNLKLLAPGIVCGTPDKCHGSDPEKADLIVRKNLADMILPSNDNKMPMAPNFFLEVKSGKGTPDVANLQALHTGALGERGIMALRGWRREGLGLDNKAHTITGTFINGSLTFFSIYAGKHQTHDDQLVFFMHEIDSFRIIAKAEDFRCGVS</sequence>
<gene>
    <name evidence="2" type="ORF">EPUL_006089</name>
</gene>
<dbReference type="OrthoDB" id="3561869at2759"/>
<comment type="caution">
    <text evidence="2">The sequence shown here is derived from an EMBL/GenBank/DDBJ whole genome shotgun (WGS) entry which is preliminary data.</text>
</comment>
<evidence type="ECO:0000313" key="2">
    <source>
        <dbReference type="EMBL" id="POS82135.1"/>
    </source>
</evidence>
<dbReference type="Proteomes" id="UP000237438">
    <property type="component" value="Unassembled WGS sequence"/>
</dbReference>
<reference evidence="2 3" key="1">
    <citation type="submission" date="2017-10" db="EMBL/GenBank/DDBJ databases">
        <title>Development of genomic resources for the powdery mildew, Erysiphe pulchra.</title>
        <authorList>
            <person name="Wadl P.A."/>
            <person name="Mack B.M."/>
            <person name="Moore G."/>
            <person name="Beltz S.B."/>
        </authorList>
    </citation>
    <scope>NUCLEOTIDE SEQUENCE [LARGE SCALE GENOMIC DNA]</scope>
    <source>
        <strain evidence="2">Cflorida</strain>
    </source>
</reference>
<protein>
    <submittedName>
        <fullName evidence="2">Uncharacterized protein</fullName>
    </submittedName>
</protein>
<feature type="region of interest" description="Disordered" evidence="1">
    <location>
        <begin position="107"/>
        <end position="156"/>
    </location>
</feature>
<feature type="compositionally biased region" description="Low complexity" evidence="1">
    <location>
        <begin position="74"/>
        <end position="87"/>
    </location>
</feature>
<feature type="compositionally biased region" description="Basic residues" evidence="1">
    <location>
        <begin position="58"/>
        <end position="67"/>
    </location>
</feature>
<feature type="compositionally biased region" description="Basic and acidic residues" evidence="1">
    <location>
        <begin position="40"/>
        <end position="56"/>
    </location>
</feature>
<feature type="region of interest" description="Disordered" evidence="1">
    <location>
        <begin position="1"/>
        <end position="87"/>
    </location>
</feature>
<organism evidence="2 3">
    <name type="scientific">Erysiphe pulchra</name>
    <dbReference type="NCBI Taxonomy" id="225359"/>
    <lineage>
        <taxon>Eukaryota</taxon>
        <taxon>Fungi</taxon>
        <taxon>Dikarya</taxon>
        <taxon>Ascomycota</taxon>
        <taxon>Pezizomycotina</taxon>
        <taxon>Leotiomycetes</taxon>
        <taxon>Erysiphales</taxon>
        <taxon>Erysiphaceae</taxon>
        <taxon>Erysiphe</taxon>
    </lineage>
</organism>
<accession>A0A2S4PJE0</accession>
<dbReference type="STRING" id="225359.A0A2S4PJE0"/>
<feature type="compositionally biased region" description="Low complexity" evidence="1">
    <location>
        <begin position="135"/>
        <end position="149"/>
    </location>
</feature>
<evidence type="ECO:0000313" key="3">
    <source>
        <dbReference type="Proteomes" id="UP000237438"/>
    </source>
</evidence>
<name>A0A2S4PJE0_9PEZI</name>
<proteinExistence type="predicted"/>